<sequence>MIKINTSNPEETFKVGEELGKKLAPGDIVCLQGDLGAGKTSLAKGICAGLGVKGDITSPTYTIVNEYRGKYKVNHMDLYRIRREDELFDLGFEDYLYGDGVTIIEWPDKSGSLMPDQYLDINLRGEGTDREIRIIPQANKFIELMAELKKDVDVSNR</sequence>
<evidence type="ECO:0000256" key="9">
    <source>
        <dbReference type="ARBA" id="ARBA00022842"/>
    </source>
</evidence>
<dbReference type="GO" id="GO:0005737">
    <property type="term" value="C:cytoplasm"/>
    <property type="evidence" value="ECO:0007669"/>
    <property type="project" value="UniProtKB-SubCell"/>
</dbReference>
<dbReference type="GO" id="GO:0002949">
    <property type="term" value="P:tRNA threonylcarbamoyladenosine modification"/>
    <property type="evidence" value="ECO:0007669"/>
    <property type="project" value="InterPro"/>
</dbReference>
<evidence type="ECO:0000256" key="1">
    <source>
        <dbReference type="ARBA" id="ARBA00004496"/>
    </source>
</evidence>
<dbReference type="PANTHER" id="PTHR33540">
    <property type="entry name" value="TRNA THREONYLCARBAMOYLADENOSINE BIOSYNTHESIS PROTEIN TSAE"/>
    <property type="match status" value="1"/>
</dbReference>
<keyword evidence="5" id="KW-0819">tRNA processing</keyword>
<evidence type="ECO:0000256" key="5">
    <source>
        <dbReference type="ARBA" id="ARBA00022694"/>
    </source>
</evidence>
<evidence type="ECO:0000313" key="12">
    <source>
        <dbReference type="Proteomes" id="UP000093514"/>
    </source>
</evidence>
<keyword evidence="11" id="KW-0808">Transferase</keyword>
<gene>
    <name evidence="11" type="ORF">U472_04220</name>
</gene>
<proteinExistence type="inferred from homology"/>
<dbReference type="InterPro" id="IPR027417">
    <property type="entry name" value="P-loop_NTPase"/>
</dbReference>
<evidence type="ECO:0000313" key="11">
    <source>
        <dbReference type="EMBL" id="OCL27764.1"/>
    </source>
</evidence>
<comment type="caution">
    <text evidence="11">The sequence shown here is derived from an EMBL/GenBank/DDBJ whole genome shotgun (WGS) entry which is preliminary data.</text>
</comment>
<evidence type="ECO:0000256" key="6">
    <source>
        <dbReference type="ARBA" id="ARBA00022723"/>
    </source>
</evidence>
<reference evidence="11 12" key="2">
    <citation type="submission" date="2016-08" db="EMBL/GenBank/DDBJ databases">
        <title>Orenia metallireducens sp. nov. strain Z6, a Novel Metal-reducing Firmicute from the Deep Subsurface.</title>
        <authorList>
            <person name="Maxim B.I."/>
            <person name="Kenneth K."/>
            <person name="Flynn T.M."/>
            <person name="Oloughlin E.J."/>
            <person name="Locke R.A."/>
            <person name="Weber J.R."/>
            <person name="Egan S.M."/>
            <person name="Mackie R.I."/>
            <person name="Cann I.K."/>
        </authorList>
    </citation>
    <scope>NUCLEOTIDE SEQUENCE [LARGE SCALE GENOMIC DNA]</scope>
    <source>
        <strain evidence="11 12">Z6</strain>
    </source>
</reference>
<reference evidence="12" key="1">
    <citation type="submission" date="2016-07" db="EMBL/GenBank/DDBJ databases">
        <authorList>
            <person name="Florea S."/>
            <person name="Webb J.S."/>
            <person name="Jaromczyk J."/>
            <person name="Schardl C.L."/>
        </authorList>
    </citation>
    <scope>NUCLEOTIDE SEQUENCE [LARGE SCALE GENOMIC DNA]</scope>
    <source>
        <strain evidence="12">Z6</strain>
    </source>
</reference>
<evidence type="ECO:0000256" key="2">
    <source>
        <dbReference type="ARBA" id="ARBA00007599"/>
    </source>
</evidence>
<evidence type="ECO:0000256" key="7">
    <source>
        <dbReference type="ARBA" id="ARBA00022741"/>
    </source>
</evidence>
<dbReference type="RefSeq" id="WP_068715836.1">
    <property type="nucleotide sequence ID" value="NZ_LWDV01000007.1"/>
</dbReference>
<dbReference type="Proteomes" id="UP000093514">
    <property type="component" value="Unassembled WGS sequence"/>
</dbReference>
<dbReference type="NCBIfam" id="TIGR00150">
    <property type="entry name" value="T6A_YjeE"/>
    <property type="match status" value="1"/>
</dbReference>
<dbReference type="GO" id="GO:0046872">
    <property type="term" value="F:metal ion binding"/>
    <property type="evidence" value="ECO:0007669"/>
    <property type="project" value="UniProtKB-KW"/>
</dbReference>
<name>A0A1C0ABQ3_9FIRM</name>
<keyword evidence="8" id="KW-0067">ATP-binding</keyword>
<keyword evidence="12" id="KW-1185">Reference proteome</keyword>
<keyword evidence="6" id="KW-0479">Metal-binding</keyword>
<accession>A0A1C0ABQ3</accession>
<evidence type="ECO:0000256" key="3">
    <source>
        <dbReference type="ARBA" id="ARBA00019010"/>
    </source>
</evidence>
<dbReference type="GO" id="GO:0016740">
    <property type="term" value="F:transferase activity"/>
    <property type="evidence" value="ECO:0007669"/>
    <property type="project" value="UniProtKB-KW"/>
</dbReference>
<dbReference type="EMBL" id="LWDV01000007">
    <property type="protein sequence ID" value="OCL27764.1"/>
    <property type="molecule type" value="Genomic_DNA"/>
</dbReference>
<keyword evidence="4" id="KW-0963">Cytoplasm</keyword>
<comment type="similarity">
    <text evidence="2">Belongs to the TsaE family.</text>
</comment>
<dbReference type="SUPFAM" id="SSF52540">
    <property type="entry name" value="P-loop containing nucleoside triphosphate hydrolases"/>
    <property type="match status" value="1"/>
</dbReference>
<comment type="subcellular location">
    <subcellularLocation>
        <location evidence="1">Cytoplasm</location>
    </subcellularLocation>
</comment>
<keyword evidence="9" id="KW-0460">Magnesium</keyword>
<keyword evidence="7" id="KW-0547">Nucleotide-binding</keyword>
<dbReference type="PANTHER" id="PTHR33540:SF2">
    <property type="entry name" value="TRNA THREONYLCARBAMOYLADENOSINE BIOSYNTHESIS PROTEIN TSAE"/>
    <property type="match status" value="1"/>
</dbReference>
<evidence type="ECO:0000256" key="10">
    <source>
        <dbReference type="ARBA" id="ARBA00032441"/>
    </source>
</evidence>
<dbReference type="OrthoDB" id="9815896at2"/>
<dbReference type="Pfam" id="PF02367">
    <property type="entry name" value="TsaE"/>
    <property type="match status" value="1"/>
</dbReference>
<dbReference type="Gene3D" id="3.40.50.300">
    <property type="entry name" value="P-loop containing nucleotide triphosphate hydrolases"/>
    <property type="match status" value="1"/>
</dbReference>
<evidence type="ECO:0000256" key="8">
    <source>
        <dbReference type="ARBA" id="ARBA00022840"/>
    </source>
</evidence>
<organism evidence="11 12">
    <name type="scientific">Orenia metallireducens</name>
    <dbReference type="NCBI Taxonomy" id="1413210"/>
    <lineage>
        <taxon>Bacteria</taxon>
        <taxon>Bacillati</taxon>
        <taxon>Bacillota</taxon>
        <taxon>Clostridia</taxon>
        <taxon>Halanaerobiales</taxon>
        <taxon>Halobacteroidaceae</taxon>
        <taxon>Orenia</taxon>
    </lineage>
</organism>
<dbReference type="InterPro" id="IPR003442">
    <property type="entry name" value="T6A_TsaE"/>
</dbReference>
<protein>
    <recommendedName>
        <fullName evidence="3">tRNA threonylcarbamoyladenosine biosynthesis protein TsaE</fullName>
    </recommendedName>
    <alternativeName>
        <fullName evidence="10">t(6)A37 threonylcarbamoyladenosine biosynthesis protein TsaE</fullName>
    </alternativeName>
</protein>
<dbReference type="AlphaFoldDB" id="A0A1C0ABQ3"/>
<evidence type="ECO:0000256" key="4">
    <source>
        <dbReference type="ARBA" id="ARBA00022490"/>
    </source>
</evidence>
<dbReference type="GO" id="GO:0005524">
    <property type="term" value="F:ATP binding"/>
    <property type="evidence" value="ECO:0007669"/>
    <property type="project" value="UniProtKB-KW"/>
</dbReference>